<feature type="region of interest" description="Disordered" evidence="1">
    <location>
        <begin position="41"/>
        <end position="67"/>
    </location>
</feature>
<name>D2Q124_KRIFD</name>
<accession>D2Q124</accession>
<dbReference type="Gene3D" id="3.10.380.10">
    <property type="entry name" value="Colicin E3-like ribonuclease domain"/>
    <property type="match status" value="1"/>
</dbReference>
<keyword evidence="4" id="KW-1185">Reference proteome</keyword>
<reference evidence="4" key="1">
    <citation type="submission" date="2009-09" db="EMBL/GenBank/DDBJ databases">
        <title>The complete genome of Kribbella flavida DSM 17836.</title>
        <authorList>
            <consortium name="US DOE Joint Genome Institute (JGI-PGF)"/>
            <person name="Lucas S."/>
            <person name="Copeland A."/>
            <person name="Lapidus A."/>
            <person name="Glavina del Rio T."/>
            <person name="Dalin E."/>
            <person name="Tice H."/>
            <person name="Bruce D."/>
            <person name="Goodwin L."/>
            <person name="Pitluck S."/>
            <person name="Kyrpides N."/>
            <person name="Mavromatis K."/>
            <person name="Ivanova N."/>
            <person name="Saunders E."/>
            <person name="Brettin T."/>
            <person name="Detter J.C."/>
            <person name="Han C."/>
            <person name="Larimer F."/>
            <person name="Land M."/>
            <person name="Hauser L."/>
            <person name="Markowitz V."/>
            <person name="Cheng J.-F."/>
            <person name="Hugenholtz P."/>
            <person name="Woyke T."/>
            <person name="Wu D."/>
            <person name="Pukall R."/>
            <person name="Klenk H.-P."/>
            <person name="Eisen J.A."/>
        </authorList>
    </citation>
    <scope>NUCLEOTIDE SEQUENCE [LARGE SCALE GENOMIC DNA]</scope>
    <source>
        <strain evidence="4">DSM 17836 / JCM 10339 / NBRC 14399</strain>
    </source>
</reference>
<organism evidence="3 4">
    <name type="scientific">Kribbella flavida (strain DSM 17836 / JCM 10339 / NBRC 14399)</name>
    <dbReference type="NCBI Taxonomy" id="479435"/>
    <lineage>
        <taxon>Bacteria</taxon>
        <taxon>Bacillati</taxon>
        <taxon>Actinomycetota</taxon>
        <taxon>Actinomycetes</taxon>
        <taxon>Propionibacteriales</taxon>
        <taxon>Kribbellaceae</taxon>
        <taxon>Kribbella</taxon>
    </lineage>
</organism>
<gene>
    <name evidence="3" type="ordered locus">Kfla_6733</name>
</gene>
<sequence>MDPYKGSVRTNGRSGKSARFYEWDHTHNDIEVYGPGPAYRHLGSMDPRDGDMYKGPVKGRNLQGKLR</sequence>
<dbReference type="Proteomes" id="UP000007967">
    <property type="component" value="Chromosome"/>
</dbReference>
<evidence type="ECO:0000313" key="4">
    <source>
        <dbReference type="Proteomes" id="UP000007967"/>
    </source>
</evidence>
<dbReference type="STRING" id="479435.Kfla_6733"/>
<protein>
    <recommendedName>
        <fullName evidence="2">Colicin E3-like ribonuclease domain-containing protein</fullName>
    </recommendedName>
</protein>
<dbReference type="SUPFAM" id="SSF63840">
    <property type="entry name" value="Ribonuclease domain of colicin E3"/>
    <property type="match status" value="1"/>
</dbReference>
<evidence type="ECO:0000313" key="3">
    <source>
        <dbReference type="EMBL" id="ADB35725.1"/>
    </source>
</evidence>
<dbReference type="KEGG" id="kfl:Kfla_6733"/>
<dbReference type="HOGENOM" id="CLU_2806866_0_0_11"/>
<dbReference type="EMBL" id="CP001736">
    <property type="protein sequence ID" value="ADB35725.1"/>
    <property type="molecule type" value="Genomic_DNA"/>
</dbReference>
<dbReference type="AlphaFoldDB" id="D2Q124"/>
<feature type="domain" description="Colicin E3-like ribonuclease" evidence="2">
    <location>
        <begin position="8"/>
        <end position="62"/>
    </location>
</feature>
<proteinExistence type="predicted"/>
<dbReference type="InterPro" id="IPR009105">
    <property type="entry name" value="Colicin_E3_ribonuclease"/>
</dbReference>
<dbReference type="InterPro" id="IPR036725">
    <property type="entry name" value="ColE3_ribonuclease_sf"/>
</dbReference>
<evidence type="ECO:0000256" key="1">
    <source>
        <dbReference type="SAM" id="MobiDB-lite"/>
    </source>
</evidence>
<dbReference type="GO" id="GO:0003723">
    <property type="term" value="F:RNA binding"/>
    <property type="evidence" value="ECO:0007669"/>
    <property type="project" value="InterPro"/>
</dbReference>
<dbReference type="GO" id="GO:0043022">
    <property type="term" value="F:ribosome binding"/>
    <property type="evidence" value="ECO:0007669"/>
    <property type="project" value="InterPro"/>
</dbReference>
<evidence type="ECO:0000259" key="2">
    <source>
        <dbReference type="Pfam" id="PF09000"/>
    </source>
</evidence>
<dbReference type="GO" id="GO:0016788">
    <property type="term" value="F:hydrolase activity, acting on ester bonds"/>
    <property type="evidence" value="ECO:0007669"/>
    <property type="project" value="InterPro"/>
</dbReference>
<reference evidence="3 4" key="2">
    <citation type="journal article" date="2010" name="Stand. Genomic Sci.">
        <title>Complete genome sequence of Kribbella flavida type strain (IFO 14399).</title>
        <authorList>
            <person name="Pukall R."/>
            <person name="Lapidus A."/>
            <person name="Glavina Del Rio T."/>
            <person name="Copeland A."/>
            <person name="Tice H."/>
            <person name="Cheng J.-F."/>
            <person name="Lucas S."/>
            <person name="Chen F."/>
            <person name="Nolan M."/>
            <person name="LaButti K."/>
            <person name="Pati A."/>
            <person name="Ivanova N."/>
            <person name="Mavrommatis K."/>
            <person name="Mikhailova N."/>
            <person name="Pitluck S."/>
            <person name="Bruce D."/>
            <person name="Goodwin L."/>
            <person name="Land M."/>
            <person name="Hauser L."/>
            <person name="Chang Y.-J."/>
            <person name="Jeffries C.D."/>
            <person name="Chen A."/>
            <person name="Palaniappan K."/>
            <person name="Chain P."/>
            <person name="Rohde M."/>
            <person name="Goeker M."/>
            <person name="Bristow J."/>
            <person name="Eisen J.A."/>
            <person name="Markowitz V."/>
            <person name="Hugenholtz P."/>
            <person name="Kyrpides N.C."/>
            <person name="Klenk H.-P."/>
            <person name="Brettin T."/>
        </authorList>
    </citation>
    <scope>NUCLEOTIDE SEQUENCE [LARGE SCALE GENOMIC DNA]</scope>
    <source>
        <strain evidence="4">DSM 17836 / JCM 10339 / NBRC 14399</strain>
    </source>
</reference>
<dbReference type="Pfam" id="PF09000">
    <property type="entry name" value="Cytotoxic"/>
    <property type="match status" value="1"/>
</dbReference>